<dbReference type="AlphaFoldDB" id="B1JV69"/>
<reference evidence="3" key="1">
    <citation type="submission" date="2008-02" db="EMBL/GenBank/DDBJ databases">
        <title>Complete sequence of chromosome 1 of Burkholderia cenocepacia MC0-3.</title>
        <authorList>
            <person name="Copeland A."/>
            <person name="Lucas S."/>
            <person name="Lapidus A."/>
            <person name="Barry K."/>
            <person name="Bruce D."/>
            <person name="Goodwin L."/>
            <person name="Glavina del Rio T."/>
            <person name="Dalin E."/>
            <person name="Tice H."/>
            <person name="Pitluck S."/>
            <person name="Chain P."/>
            <person name="Malfatti S."/>
            <person name="Shin M."/>
            <person name="Vergez L."/>
            <person name="Schmutz J."/>
            <person name="Larimer F."/>
            <person name="Land M."/>
            <person name="Hauser L."/>
            <person name="Kyrpides N."/>
            <person name="Mikhailova N."/>
            <person name="Tiedje J."/>
            <person name="Richardson P."/>
        </authorList>
    </citation>
    <scope>NUCLEOTIDE SEQUENCE [LARGE SCALE GENOMIC DNA]</scope>
    <source>
        <strain evidence="3">MC0-3</strain>
    </source>
</reference>
<evidence type="ECO:0000313" key="2">
    <source>
        <dbReference type="EMBL" id="ACA91369.1"/>
    </source>
</evidence>
<protein>
    <submittedName>
        <fullName evidence="2">Uncharacterized protein</fullName>
    </submittedName>
</protein>
<proteinExistence type="predicted"/>
<evidence type="ECO:0000256" key="1">
    <source>
        <dbReference type="SAM" id="MobiDB-lite"/>
    </source>
</evidence>
<dbReference type="KEGG" id="bcm:Bcenmc03_2208"/>
<dbReference type="RefSeq" id="WP_012328868.1">
    <property type="nucleotide sequence ID" value="NC_010508.1"/>
</dbReference>
<evidence type="ECO:0000313" key="3">
    <source>
        <dbReference type="Proteomes" id="UP000002169"/>
    </source>
</evidence>
<name>B1JV69_BURO0</name>
<dbReference type="HOGENOM" id="CLU_677357_0_0_4"/>
<organism evidence="2 3">
    <name type="scientific">Burkholderia orbicola (strain MC0-3)</name>
    <dbReference type="NCBI Taxonomy" id="406425"/>
    <lineage>
        <taxon>Bacteria</taxon>
        <taxon>Pseudomonadati</taxon>
        <taxon>Pseudomonadota</taxon>
        <taxon>Betaproteobacteria</taxon>
        <taxon>Burkholderiales</taxon>
        <taxon>Burkholderiaceae</taxon>
        <taxon>Burkholderia</taxon>
        <taxon>Burkholderia cepacia complex</taxon>
        <taxon>Burkholderia orbicola</taxon>
    </lineage>
</organism>
<sequence>MADDFKTAGRSPTTPVDNKKRKELLVESDLLEIQVNNTPGVDDDYVQVKCDCPGRRHRVRCRIRTRKPGSGNVQVVLTNPDGRLRFADETDKTKSLEVPGDGAWTDFEISGEQGSKALNDAVIEAHEATEDGKVLAKKKLTVFWFDEAKIDLTVGGAYGLDGRLITVPDGYAIKHSAQARIRPEGVNCAAPQISVLKIGVMQNDRTVGPGVETIWGSPTISWNPWIAPGTTVTVSAQARVANMLPVVANDTSPASAPLYDQPKDPTANPNSLKPPIGCKDGAPTTSSDAPAADLEDVYEIPAKTASGAVVGTITYSQWRRTLIHGKFLCWVVVFNTSTNEFCTLRQRAWTVEIDTDKGAGQRATAEASDSPVSILPVLWPIANELVAAAANRREEPFGTETVTFRK</sequence>
<feature type="region of interest" description="Disordered" evidence="1">
    <location>
        <begin position="254"/>
        <end position="289"/>
    </location>
</feature>
<gene>
    <name evidence="2" type="ordered locus">Bcenmc03_2208</name>
</gene>
<accession>B1JV69</accession>
<dbReference type="EMBL" id="CP000958">
    <property type="protein sequence ID" value="ACA91369.1"/>
    <property type="molecule type" value="Genomic_DNA"/>
</dbReference>
<dbReference type="Proteomes" id="UP000002169">
    <property type="component" value="Chromosome 1"/>
</dbReference>